<dbReference type="EMBL" id="CM051400">
    <property type="protein sequence ID" value="KAJ4714313.1"/>
    <property type="molecule type" value="Genomic_DNA"/>
</dbReference>
<proteinExistence type="predicted"/>
<protein>
    <submittedName>
        <fullName evidence="1">Ubiquitin-conjugating enzyme E2-binding protein</fullName>
    </submittedName>
</protein>
<evidence type="ECO:0000313" key="2">
    <source>
        <dbReference type="Proteomes" id="UP001164539"/>
    </source>
</evidence>
<organism evidence="1 2">
    <name type="scientific">Melia azedarach</name>
    <name type="common">Chinaberry tree</name>
    <dbReference type="NCBI Taxonomy" id="155640"/>
    <lineage>
        <taxon>Eukaryota</taxon>
        <taxon>Viridiplantae</taxon>
        <taxon>Streptophyta</taxon>
        <taxon>Embryophyta</taxon>
        <taxon>Tracheophyta</taxon>
        <taxon>Spermatophyta</taxon>
        <taxon>Magnoliopsida</taxon>
        <taxon>eudicotyledons</taxon>
        <taxon>Gunneridae</taxon>
        <taxon>Pentapetalae</taxon>
        <taxon>rosids</taxon>
        <taxon>malvids</taxon>
        <taxon>Sapindales</taxon>
        <taxon>Meliaceae</taxon>
        <taxon>Melia</taxon>
    </lineage>
</organism>
<comment type="caution">
    <text evidence="1">The sequence shown here is derived from an EMBL/GenBank/DDBJ whole genome shotgun (WGS) entry which is preliminary data.</text>
</comment>
<accession>A0ACC1XT74</accession>
<name>A0ACC1XT74_MELAZ</name>
<dbReference type="Proteomes" id="UP001164539">
    <property type="component" value="Chromosome 7"/>
</dbReference>
<evidence type="ECO:0000313" key="1">
    <source>
        <dbReference type="EMBL" id="KAJ4714313.1"/>
    </source>
</evidence>
<sequence length="578" mass="64652">MAIENPRKWRFTWEAQSHSPTLKLFVFDSHTKPSIQCHDLKVNLSLSQAHVSITWTQQHDSQNQSSLLIPMPKVLIDPESPISYRALSDHIEVKLALLLPIDHPIIASSDSVLRLSDNAQIAEADATTPLVMDSDINSLSSKKEGVHFYCKYCATRLTKRPIRNFVEMPSVNWQEVADNWFGACCCSFGGISEKLVNRYANCYTCVTDVCLLTSTTVILFIDDLERGKFPEDDDPKYQVEVDFASEDGSCESTLHSGSVYGRIEGCDIQSDIICDFRGKLRFKSLKDETFRATLQLNEGETNGNSLFSTLPTSGLSENVTSGSGCCVHTTHKSLHRVDEACKHTLSEPSSPYEKTNRNTELMADQRSFLDGFLGNIFMARSYNLSKDIEWIEFSCPCCSSLLGAYPCNGGDAPIDGGVRLFKCYISTCLPISGLDNIFRKYTLERMFTNQLLESAKDELSFRTVVRDLKTKSPMLQIVLLNPNAWCSTGYCLGKGASMEPISKLDLQPIIKVLFSDCSNNSESQSRMIEDWLTKNLADEVFMLTNQIKELIKLVSPTKDILPPSCTSIEGLPLSSLWR</sequence>
<reference evidence="1 2" key="1">
    <citation type="journal article" date="2023" name="Science">
        <title>Complex scaffold remodeling in plant triterpene biosynthesis.</title>
        <authorList>
            <person name="De La Pena R."/>
            <person name="Hodgson H."/>
            <person name="Liu J.C."/>
            <person name="Stephenson M.J."/>
            <person name="Martin A.C."/>
            <person name="Owen C."/>
            <person name="Harkess A."/>
            <person name="Leebens-Mack J."/>
            <person name="Jimenez L.E."/>
            <person name="Osbourn A."/>
            <person name="Sattely E.S."/>
        </authorList>
    </citation>
    <scope>NUCLEOTIDE SEQUENCE [LARGE SCALE GENOMIC DNA]</scope>
    <source>
        <strain evidence="2">cv. JPN11</strain>
        <tissue evidence="1">Leaf</tissue>
    </source>
</reference>
<gene>
    <name evidence="1" type="ORF">OWV82_012817</name>
</gene>
<keyword evidence="2" id="KW-1185">Reference proteome</keyword>